<evidence type="ECO:0000313" key="3">
    <source>
        <dbReference type="Proteomes" id="UP000216991"/>
    </source>
</evidence>
<evidence type="ECO:0008006" key="4">
    <source>
        <dbReference type="Google" id="ProtNLM"/>
    </source>
</evidence>
<comment type="caution">
    <text evidence="2">The sequence shown here is derived from an EMBL/GenBank/DDBJ whole genome shotgun (WGS) entry which is preliminary data.</text>
</comment>
<dbReference type="AlphaFoldDB" id="A0A255YNM8"/>
<protein>
    <recommendedName>
        <fullName evidence="4">UrcA family protein</fullName>
    </recommendedName>
</protein>
<keyword evidence="1" id="KW-0732">Signal</keyword>
<evidence type="ECO:0000313" key="2">
    <source>
        <dbReference type="EMBL" id="OYQ30852.1"/>
    </source>
</evidence>
<keyword evidence="3" id="KW-1185">Reference proteome</keyword>
<sequence>MFASAKNFSRNVVGAAGTLLFAGLCIAGATAPANAQIAYSVNADGHRVAHVSYADLDLASKAGRASLEYRLRTAAREVCQGQSGNPWAAAAEYQCFSETLKATRTVTMAAIEAEKVGG</sequence>
<dbReference type="RefSeq" id="WP_094473251.1">
    <property type="nucleotide sequence ID" value="NZ_NOXT01000098.1"/>
</dbReference>
<evidence type="ECO:0000256" key="1">
    <source>
        <dbReference type="SAM" id="SignalP"/>
    </source>
</evidence>
<dbReference type="Proteomes" id="UP000216991">
    <property type="component" value="Unassembled WGS sequence"/>
</dbReference>
<feature type="signal peptide" evidence="1">
    <location>
        <begin position="1"/>
        <end position="35"/>
    </location>
</feature>
<gene>
    <name evidence="2" type="ORF">CHU93_06215</name>
</gene>
<proteinExistence type="predicted"/>
<dbReference type="EMBL" id="NOXT01000098">
    <property type="protein sequence ID" value="OYQ30852.1"/>
    <property type="molecule type" value="Genomic_DNA"/>
</dbReference>
<name>A0A255YNM8_9SPHN</name>
<organism evidence="2 3">
    <name type="scientific">Sandarakinorhabdus cyanobacteriorum</name>
    <dbReference type="NCBI Taxonomy" id="1981098"/>
    <lineage>
        <taxon>Bacteria</taxon>
        <taxon>Pseudomonadati</taxon>
        <taxon>Pseudomonadota</taxon>
        <taxon>Alphaproteobacteria</taxon>
        <taxon>Sphingomonadales</taxon>
        <taxon>Sphingosinicellaceae</taxon>
        <taxon>Sandarakinorhabdus</taxon>
    </lineage>
</organism>
<dbReference type="InterPro" id="IPR030972">
    <property type="entry name" value="UrcA_uranyl"/>
</dbReference>
<accession>A0A255YNM8</accession>
<feature type="chain" id="PRO_5013327590" description="UrcA family protein" evidence="1">
    <location>
        <begin position="36"/>
        <end position="118"/>
    </location>
</feature>
<reference evidence="2 3" key="1">
    <citation type="submission" date="2017-07" db="EMBL/GenBank/DDBJ databases">
        <title>Sandarakinorhabdus cyanobacteriorum sp. nov., a novel bacterium isolated from cyanobacterial aggregates in a eutrophic lake.</title>
        <authorList>
            <person name="Cai H."/>
        </authorList>
    </citation>
    <scope>NUCLEOTIDE SEQUENCE [LARGE SCALE GENOMIC DNA]</scope>
    <source>
        <strain evidence="2 3">TH057</strain>
    </source>
</reference>
<dbReference type="NCBIfam" id="TIGR04433">
    <property type="entry name" value="UrcA_uranyl"/>
    <property type="match status" value="1"/>
</dbReference>
<dbReference type="OrthoDB" id="7596673at2"/>